<sequence length="223" mass="26161">MKEFLDREQARALSYHLLAQCYGFPTEALKEEKIADHLLQLLPLIEESTEESIEKMKKYLEEVKDLQELQLDFSKLFIGPQNLLAPPYGSLYLENKGQIMGESTYDVVRLFNEAGVKKLKDVKEPQDHIRIELEFMYCLIDETIIACKEGSWEKAEKYIRLQLEFLNHHLGRWIKPFTDNVYNHAETVFYKNLALATVNYIKQDYLEDSLAMAKEFENIKGQK</sequence>
<keyword evidence="1" id="KW-0143">Chaperone</keyword>
<dbReference type="Gene3D" id="1.10.3480.10">
    <property type="entry name" value="TorD-like"/>
    <property type="match status" value="1"/>
</dbReference>
<gene>
    <name evidence="2" type="ORF">SAMN05446037_1002266</name>
</gene>
<dbReference type="AlphaFoldDB" id="A0A239AU59"/>
<dbReference type="OrthoDB" id="9795302at2"/>
<dbReference type="Proteomes" id="UP000198304">
    <property type="component" value="Unassembled WGS sequence"/>
</dbReference>
<dbReference type="SUPFAM" id="SSF89155">
    <property type="entry name" value="TorD-like"/>
    <property type="match status" value="1"/>
</dbReference>
<protein>
    <submittedName>
        <fullName evidence="2">Chaperone TorD involved in molybdoenzyme TorA maturation</fullName>
    </submittedName>
</protein>
<dbReference type="Pfam" id="PF02613">
    <property type="entry name" value="Nitrate_red_del"/>
    <property type="match status" value="1"/>
</dbReference>
<dbReference type="EMBL" id="FZOJ01000002">
    <property type="protein sequence ID" value="SNR99147.1"/>
    <property type="molecule type" value="Genomic_DNA"/>
</dbReference>
<organism evidence="2 3">
    <name type="scientific">Anaerovirgula multivorans</name>
    <dbReference type="NCBI Taxonomy" id="312168"/>
    <lineage>
        <taxon>Bacteria</taxon>
        <taxon>Bacillati</taxon>
        <taxon>Bacillota</taxon>
        <taxon>Clostridia</taxon>
        <taxon>Peptostreptococcales</taxon>
        <taxon>Natronincolaceae</taxon>
        <taxon>Anaerovirgula</taxon>
    </lineage>
</organism>
<dbReference type="InterPro" id="IPR020945">
    <property type="entry name" value="DMSO/NO3_reduct_chaperone"/>
</dbReference>
<evidence type="ECO:0000256" key="1">
    <source>
        <dbReference type="ARBA" id="ARBA00023186"/>
    </source>
</evidence>
<accession>A0A239AU59</accession>
<dbReference type="InterPro" id="IPR050289">
    <property type="entry name" value="TorD/DmsD_chaperones"/>
</dbReference>
<keyword evidence="3" id="KW-1185">Reference proteome</keyword>
<name>A0A239AU59_9FIRM</name>
<reference evidence="3" key="1">
    <citation type="submission" date="2017-06" db="EMBL/GenBank/DDBJ databases">
        <authorList>
            <person name="Varghese N."/>
            <person name="Submissions S."/>
        </authorList>
    </citation>
    <scope>NUCLEOTIDE SEQUENCE [LARGE SCALE GENOMIC DNA]</scope>
    <source>
        <strain evidence="3">SCA</strain>
    </source>
</reference>
<dbReference type="PANTHER" id="PTHR34227">
    <property type="entry name" value="CHAPERONE PROTEIN YCDY"/>
    <property type="match status" value="1"/>
</dbReference>
<dbReference type="RefSeq" id="WP_089281446.1">
    <property type="nucleotide sequence ID" value="NZ_FZOJ01000002.1"/>
</dbReference>
<evidence type="ECO:0000313" key="3">
    <source>
        <dbReference type="Proteomes" id="UP000198304"/>
    </source>
</evidence>
<dbReference type="InterPro" id="IPR036411">
    <property type="entry name" value="TorD-like_sf"/>
</dbReference>
<dbReference type="PANTHER" id="PTHR34227:SF1">
    <property type="entry name" value="DIMETHYL SULFOXIDE REDUCTASE CHAPERONE-RELATED"/>
    <property type="match status" value="1"/>
</dbReference>
<evidence type="ECO:0000313" key="2">
    <source>
        <dbReference type="EMBL" id="SNR99147.1"/>
    </source>
</evidence>
<proteinExistence type="predicted"/>